<dbReference type="InterPro" id="IPR018958">
    <property type="entry name" value="Knr4/Smi1-like_dom"/>
</dbReference>
<feature type="compositionally biased region" description="Basic and acidic residues" evidence="2">
    <location>
        <begin position="401"/>
        <end position="421"/>
    </location>
</feature>
<feature type="compositionally biased region" description="Polar residues" evidence="2">
    <location>
        <begin position="26"/>
        <end position="47"/>
    </location>
</feature>
<dbReference type="Gene3D" id="3.40.1580.10">
    <property type="entry name" value="SMI1/KNR4-like"/>
    <property type="match status" value="1"/>
</dbReference>
<evidence type="ECO:0000256" key="1">
    <source>
        <dbReference type="ARBA" id="ARBA00005303"/>
    </source>
</evidence>
<dbReference type="AlphaFoldDB" id="G8BX07"/>
<dbReference type="SUPFAM" id="SSF160631">
    <property type="entry name" value="SMI1/KNR4-like"/>
    <property type="match status" value="1"/>
</dbReference>
<dbReference type="PANTHER" id="PTHR47432:SF1">
    <property type="entry name" value="CELL WALL ASSEMBLY REGULATOR SMI1"/>
    <property type="match status" value="1"/>
</dbReference>
<dbReference type="InterPro" id="IPR037883">
    <property type="entry name" value="Knr4/Smi1-like_sf"/>
</dbReference>
<dbReference type="STRING" id="1071381.G8BX07"/>
<evidence type="ECO:0000313" key="5">
    <source>
        <dbReference type="Proteomes" id="UP000005666"/>
    </source>
</evidence>
<dbReference type="GO" id="GO:0070880">
    <property type="term" value="P:fungal-type cell wall beta-glucan biosynthetic process"/>
    <property type="evidence" value="ECO:0007669"/>
    <property type="project" value="TreeGrafter"/>
</dbReference>
<dbReference type="InterPro" id="IPR009203">
    <property type="entry name" value="Knr4/Smi1"/>
</dbReference>
<feature type="compositionally biased region" description="Basic and acidic residues" evidence="2">
    <location>
        <begin position="434"/>
        <end position="461"/>
    </location>
</feature>
<dbReference type="KEGG" id="tpf:TPHA_0H01030"/>
<dbReference type="Pfam" id="PF09346">
    <property type="entry name" value="SMI1_KNR4"/>
    <property type="match status" value="1"/>
</dbReference>
<comment type="similarity">
    <text evidence="1">Belongs to the KNR4/SMI1 family.</text>
</comment>
<dbReference type="InterPro" id="IPR051873">
    <property type="entry name" value="KNR4/SMI1_regulator"/>
</dbReference>
<dbReference type="HOGENOM" id="CLU_027501_0_0_1"/>
<dbReference type="GO" id="GO:0007346">
    <property type="term" value="P:regulation of mitotic cell cycle"/>
    <property type="evidence" value="ECO:0007669"/>
    <property type="project" value="EnsemblFungi"/>
</dbReference>
<feature type="region of interest" description="Disordered" evidence="2">
    <location>
        <begin position="24"/>
        <end position="47"/>
    </location>
</feature>
<organism evidence="4 5">
    <name type="scientific">Tetrapisispora phaffii (strain ATCC 24235 / CBS 4417 / NBRC 1672 / NRRL Y-8282 / UCD 70-5)</name>
    <name type="common">Yeast</name>
    <name type="synonym">Fabospora phaffii</name>
    <dbReference type="NCBI Taxonomy" id="1071381"/>
    <lineage>
        <taxon>Eukaryota</taxon>
        <taxon>Fungi</taxon>
        <taxon>Dikarya</taxon>
        <taxon>Ascomycota</taxon>
        <taxon>Saccharomycotina</taxon>
        <taxon>Saccharomycetes</taxon>
        <taxon>Saccharomycetales</taxon>
        <taxon>Saccharomycetaceae</taxon>
        <taxon>Tetrapisispora</taxon>
    </lineage>
</organism>
<feature type="compositionally biased region" description="Low complexity" evidence="2">
    <location>
        <begin position="188"/>
        <end position="209"/>
    </location>
</feature>
<feature type="compositionally biased region" description="Acidic residues" evidence="2">
    <location>
        <begin position="422"/>
        <end position="433"/>
    </location>
</feature>
<dbReference type="GO" id="GO:0043332">
    <property type="term" value="C:mating projection tip"/>
    <property type="evidence" value="ECO:0007669"/>
    <property type="project" value="TreeGrafter"/>
</dbReference>
<feature type="compositionally biased region" description="Acidic residues" evidence="2">
    <location>
        <begin position="376"/>
        <end position="400"/>
    </location>
</feature>
<accession>G8BX07</accession>
<dbReference type="PANTHER" id="PTHR47432">
    <property type="entry name" value="CELL WALL ASSEMBLY REGULATOR SMI1"/>
    <property type="match status" value="1"/>
</dbReference>
<proteinExistence type="inferred from homology"/>
<evidence type="ECO:0000313" key="4">
    <source>
        <dbReference type="EMBL" id="CCE64311.1"/>
    </source>
</evidence>
<dbReference type="RefSeq" id="XP_003686745.1">
    <property type="nucleotide sequence ID" value="XM_003686697.1"/>
</dbReference>
<reference evidence="4 5" key="1">
    <citation type="journal article" date="2011" name="Proc. Natl. Acad. Sci. U.S.A.">
        <title>Evolutionary erosion of yeast sex chromosomes by mating-type switching accidents.</title>
        <authorList>
            <person name="Gordon J.L."/>
            <person name="Armisen D."/>
            <person name="Proux-Wera E."/>
            <person name="Oheigeartaigh S.S."/>
            <person name="Byrne K.P."/>
            <person name="Wolfe K.H."/>
        </authorList>
    </citation>
    <scope>NUCLEOTIDE SEQUENCE [LARGE SCALE GENOMIC DNA]</scope>
    <source>
        <strain evidence="5">ATCC 24235 / CBS 4417 / NBRC 1672 / NRRL Y-8282 / UCD 70-5</strain>
    </source>
</reference>
<dbReference type="GO" id="GO:0005935">
    <property type="term" value="C:cellular bud neck"/>
    <property type="evidence" value="ECO:0007669"/>
    <property type="project" value="EnsemblFungi"/>
</dbReference>
<feature type="domain" description="Knr4/Smi1-like" evidence="3">
    <location>
        <begin position="113"/>
        <end position="285"/>
    </location>
</feature>
<dbReference type="GO" id="GO:0032995">
    <property type="term" value="P:regulation of fungal-type cell wall biogenesis"/>
    <property type="evidence" value="ECO:0007669"/>
    <property type="project" value="EnsemblFungi"/>
</dbReference>
<evidence type="ECO:0000259" key="3">
    <source>
        <dbReference type="SMART" id="SM00860"/>
    </source>
</evidence>
<dbReference type="GO" id="GO:0000131">
    <property type="term" value="C:incipient cellular bud site"/>
    <property type="evidence" value="ECO:0007669"/>
    <property type="project" value="EnsemblFungi"/>
</dbReference>
<dbReference type="eggNOG" id="ENOG502QTAZ">
    <property type="taxonomic scope" value="Eukaryota"/>
</dbReference>
<gene>
    <name evidence="4" type="primary">TPHA0H01030</name>
    <name evidence="4" type="ordered locus">TPHA_0H01030</name>
</gene>
<dbReference type="EMBL" id="HE612863">
    <property type="protein sequence ID" value="CCE64311.1"/>
    <property type="molecule type" value="Genomic_DNA"/>
</dbReference>
<keyword evidence="5" id="KW-1185">Reference proteome</keyword>
<protein>
    <recommendedName>
        <fullName evidence="3">Knr4/Smi1-like domain-containing protein</fullName>
    </recommendedName>
</protein>
<dbReference type="Proteomes" id="UP000005666">
    <property type="component" value="Chromosome 8"/>
</dbReference>
<dbReference type="OMA" id="TQNDITH"/>
<dbReference type="GeneID" id="11533846"/>
<evidence type="ECO:0000256" key="2">
    <source>
        <dbReference type="SAM" id="MobiDB-lite"/>
    </source>
</evidence>
<dbReference type="PIRSF" id="PIRSF017023">
    <property type="entry name" value="KNR4"/>
    <property type="match status" value="1"/>
</dbReference>
<feature type="region of interest" description="Disordered" evidence="2">
    <location>
        <begin position="376"/>
        <end position="461"/>
    </location>
</feature>
<dbReference type="OrthoDB" id="2305498at2759"/>
<feature type="region of interest" description="Disordered" evidence="2">
    <location>
        <begin position="182"/>
        <end position="211"/>
    </location>
</feature>
<sequence length="461" mass="51988">MDLFKKKVKELFYTYSTSDHYAEYDPNSTPNFNMNSRSGNRNQSKVYLNSNNTYSNSGVDEEMGYHDNAEAIDIENFNANDNEGVSEVILAWTHIDKWSSENNPDLNATLDDPCTHNDVLRAEEDLDIIFPPSVRASLKIHNGQEDLESITGTSGLVYGLQLMKLDEIVHMTQTWRNVAASLKRRQEQQQSRQRAQEGSSSTQGQSQSQFKLANIPEQKSIPPHAIQPVYANAGWIPLLTDLAGNHVGVDLAPGELGKYGQVIIFGRDFDTKYVVANNWGIFLLSFANDLEVGNWYLVDDSDDYLNGDGELAFRDKSRNGPIKEYLDVLKDRAIGSYKVLIQAAQHAQETTQNTNVPTEKAPSRVVSESVNNFNDEEMIMTEDEEEPAKEEPVEEEPVEEEPVKKGPVKKEPVKKDPVKEEPVEEEEAEEEAVKEEVIKDEKSKETEDIDNLKKDLENVAL</sequence>
<name>G8BX07_TETPH</name>
<dbReference type="SMART" id="SM00860">
    <property type="entry name" value="SMI1_KNR4"/>
    <property type="match status" value="1"/>
</dbReference>